<comment type="caution">
    <text evidence="1">The sequence shown here is derived from an EMBL/GenBank/DDBJ whole genome shotgun (WGS) entry which is preliminary data.</text>
</comment>
<dbReference type="AlphaFoldDB" id="A0A845DB31"/>
<evidence type="ECO:0000313" key="2">
    <source>
        <dbReference type="Proteomes" id="UP000449092"/>
    </source>
</evidence>
<gene>
    <name evidence="1" type="ORF">F4X82_03520</name>
</gene>
<sequence>MLRYLCFNNWTKYKTIAIYSIQGYESREETMLDNRRADDSVHCICGNTLTTPAPDDITLGLTVTCDECEKEWKVVQEYNPGRRRQRYAFEWSPDEHDETSLISIQITLPFRLQNSAPKSS</sequence>
<dbReference type="EMBL" id="VXOY01000031">
    <property type="protein sequence ID" value="MYE38557.1"/>
    <property type="molecule type" value="Genomic_DNA"/>
</dbReference>
<organism evidence="1 2">
    <name type="scientific">Candidatus Spechtbacteria bacterium SB0662_bin_43</name>
    <dbReference type="NCBI Taxonomy" id="2604897"/>
    <lineage>
        <taxon>Bacteria</taxon>
        <taxon>Candidatus Spechtiibacteriota</taxon>
    </lineage>
</organism>
<evidence type="ECO:0000313" key="1">
    <source>
        <dbReference type="EMBL" id="MYE38557.1"/>
    </source>
</evidence>
<dbReference type="Proteomes" id="UP000449092">
    <property type="component" value="Unassembled WGS sequence"/>
</dbReference>
<protein>
    <submittedName>
        <fullName evidence="1">Uncharacterized protein</fullName>
    </submittedName>
</protein>
<reference evidence="1 2" key="1">
    <citation type="submission" date="2019-09" db="EMBL/GenBank/DDBJ databases">
        <title>Characterisation of the sponge microbiome using genome-centric metagenomics.</title>
        <authorList>
            <person name="Engelberts J.P."/>
            <person name="Robbins S.J."/>
            <person name="De Goeij J.M."/>
            <person name="Aranda M."/>
            <person name="Bell S.C."/>
            <person name="Webster N.S."/>
        </authorList>
    </citation>
    <scope>NUCLEOTIDE SEQUENCE [LARGE SCALE GENOMIC DNA]</scope>
    <source>
        <strain evidence="1">SB0662_bin_43</strain>
    </source>
</reference>
<proteinExistence type="predicted"/>
<name>A0A845DB31_9BACT</name>
<accession>A0A845DB31</accession>